<accession>A0ABM9EXU5</accession>
<evidence type="ECO:0000313" key="3">
    <source>
        <dbReference type="EMBL" id="CAH2717533.1"/>
    </source>
</evidence>
<evidence type="ECO:0000256" key="1">
    <source>
        <dbReference type="SAM" id="Phobius"/>
    </source>
</evidence>
<dbReference type="EMBL" id="CALBWS010000051">
    <property type="protein sequence ID" value="CAH2717533.1"/>
    <property type="molecule type" value="Genomic_DNA"/>
</dbReference>
<comment type="caution">
    <text evidence="3">The sequence shown here is derived from an EMBL/GenBank/DDBJ whole genome shotgun (WGS) entry which is preliminary data.</text>
</comment>
<keyword evidence="1" id="KW-0472">Membrane</keyword>
<gene>
    <name evidence="3" type="ORF">BACCIP111895_04747</name>
</gene>
<keyword evidence="4" id="KW-1185">Reference proteome</keyword>
<name>A0ABM9EXU5_9BACI</name>
<feature type="signal peptide" evidence="2">
    <location>
        <begin position="1"/>
        <end position="22"/>
    </location>
</feature>
<proteinExistence type="predicted"/>
<dbReference type="Proteomes" id="UP000838308">
    <property type="component" value="Unassembled WGS sequence"/>
</dbReference>
<feature type="chain" id="PRO_5047473461" description="Gram-positive cocci surface proteins LPxTG domain-containing protein" evidence="2">
    <location>
        <begin position="23"/>
        <end position="271"/>
    </location>
</feature>
<sequence>MKKYLLIVSFILAFMCPSISFAENQSILSMEELTIQVMPEFAYHPNDQNKAHPPLLIGYQGSMVNDSDQPQKGQIEIPLPMKEKNFRIGFVSDYSSDLKKAYEIEYVIDHEKGTISWTTSEEIAPKERYKFVIEYYTDSLKVNKEKKSLTYQFKSFADIGLVNITFTQPTKAKKMKLSPSPEEKQSHGGANDTFSYLYQGVKAGEEKNFTINYDRLEKKPTTELMSEKHSSEVTQKGNKTSNSLAVGAFSGISVLSIGALSILIRNRKKKQ</sequence>
<feature type="transmembrane region" description="Helical" evidence="1">
    <location>
        <begin position="244"/>
        <end position="264"/>
    </location>
</feature>
<dbReference type="RefSeq" id="WP_248737745.1">
    <property type="nucleotide sequence ID" value="NZ_CALBWS010000051.1"/>
</dbReference>
<keyword evidence="1" id="KW-1133">Transmembrane helix</keyword>
<organism evidence="3 4">
    <name type="scientific">Neobacillus rhizosphaerae</name>
    <dbReference type="NCBI Taxonomy" id="2880965"/>
    <lineage>
        <taxon>Bacteria</taxon>
        <taxon>Bacillati</taxon>
        <taxon>Bacillota</taxon>
        <taxon>Bacilli</taxon>
        <taxon>Bacillales</taxon>
        <taxon>Bacillaceae</taxon>
        <taxon>Neobacillus</taxon>
    </lineage>
</organism>
<evidence type="ECO:0000256" key="2">
    <source>
        <dbReference type="SAM" id="SignalP"/>
    </source>
</evidence>
<evidence type="ECO:0000313" key="4">
    <source>
        <dbReference type="Proteomes" id="UP000838308"/>
    </source>
</evidence>
<evidence type="ECO:0008006" key="5">
    <source>
        <dbReference type="Google" id="ProtNLM"/>
    </source>
</evidence>
<keyword evidence="1" id="KW-0812">Transmembrane</keyword>
<reference evidence="3" key="1">
    <citation type="submission" date="2022-04" db="EMBL/GenBank/DDBJ databases">
        <authorList>
            <person name="Criscuolo A."/>
        </authorList>
    </citation>
    <scope>NUCLEOTIDE SEQUENCE</scope>
    <source>
        <strain evidence="3">CIP111895</strain>
    </source>
</reference>
<protein>
    <recommendedName>
        <fullName evidence="5">Gram-positive cocci surface proteins LPxTG domain-containing protein</fullName>
    </recommendedName>
</protein>
<keyword evidence="2" id="KW-0732">Signal</keyword>